<evidence type="ECO:0000256" key="2">
    <source>
        <dbReference type="ARBA" id="ARBA00022777"/>
    </source>
</evidence>
<dbReference type="NCBIfam" id="TIGR00749">
    <property type="entry name" value="glk"/>
    <property type="match status" value="1"/>
</dbReference>
<reference evidence="4 5" key="1">
    <citation type="submission" date="2020-08" db="EMBL/GenBank/DDBJ databases">
        <title>Genome sequence of Rhizobiales bacterium strain IZ6.</title>
        <authorList>
            <person name="Nakai R."/>
            <person name="Naganuma T."/>
        </authorList>
    </citation>
    <scope>NUCLEOTIDE SEQUENCE [LARGE SCALE GENOMIC DNA]</scope>
    <source>
        <strain evidence="4 5">IZ6</strain>
    </source>
</reference>
<dbReference type="InterPro" id="IPR050201">
    <property type="entry name" value="Bacterial_glucokinase"/>
</dbReference>
<dbReference type="GO" id="GO:0005829">
    <property type="term" value="C:cytosol"/>
    <property type="evidence" value="ECO:0007669"/>
    <property type="project" value="TreeGrafter"/>
</dbReference>
<dbReference type="Gene3D" id="3.30.420.40">
    <property type="match status" value="1"/>
</dbReference>
<name>A0A6S6QE14_9HYPH</name>
<dbReference type="GO" id="GO:0004340">
    <property type="term" value="F:glucokinase activity"/>
    <property type="evidence" value="ECO:0007669"/>
    <property type="project" value="InterPro"/>
</dbReference>
<protein>
    <submittedName>
        <fullName evidence="4">Glucokinase</fullName>
    </submittedName>
</protein>
<dbReference type="PANTHER" id="PTHR47690:SF1">
    <property type="entry name" value="GLUCOKINASE"/>
    <property type="match status" value="1"/>
</dbReference>
<dbReference type="KEGG" id="tso:IZ6_00980"/>
<evidence type="ECO:0000313" key="4">
    <source>
        <dbReference type="EMBL" id="BCJ89363.1"/>
    </source>
</evidence>
<proteinExistence type="inferred from homology"/>
<dbReference type="InterPro" id="IPR003836">
    <property type="entry name" value="Glucokinase"/>
</dbReference>
<dbReference type="Proteomes" id="UP000515317">
    <property type="component" value="Chromosome"/>
</dbReference>
<dbReference type="PANTHER" id="PTHR47690">
    <property type="entry name" value="GLUCOKINASE"/>
    <property type="match status" value="1"/>
</dbReference>
<dbReference type="CDD" id="cd24008">
    <property type="entry name" value="ASKHA_NBD_GLK"/>
    <property type="match status" value="1"/>
</dbReference>
<dbReference type="GO" id="GO:0005524">
    <property type="term" value="F:ATP binding"/>
    <property type="evidence" value="ECO:0007669"/>
    <property type="project" value="InterPro"/>
</dbReference>
<keyword evidence="5" id="KW-1185">Reference proteome</keyword>
<dbReference type="Pfam" id="PF02685">
    <property type="entry name" value="Glucokinase"/>
    <property type="match status" value="1"/>
</dbReference>
<dbReference type="GO" id="GO:0006096">
    <property type="term" value="P:glycolytic process"/>
    <property type="evidence" value="ECO:0007669"/>
    <property type="project" value="InterPro"/>
</dbReference>
<sequence>MAPPDLVLVADIGGTNSRFGLVRAGELAPLNIKNYSNDGFAGLHEAIPNYLKEVGHDANRAVLAIAGPVKDGVVHLTNRRGWSFKPEELAKACNLSRVEVVNDFAALAEALPYLDELKPLGPGHPRPDATKVVLGPGTGLGVAGLVYKERQWLVVPSEAGHIEFADQGDREAAVFAIIRRNFGRVSAEQVVSGEGIERLDMAIAELNGEEVKHRDGAEISDAARKGEKRAREVMDLFFSALARFSGDMALTYVARGGVYIGGGVLPKVLDLLDIQKFRTEFAAKKPHEQLVATIPTVLITAKTPALTGCAAIAARG</sequence>
<dbReference type="Gene3D" id="3.40.367.20">
    <property type="match status" value="1"/>
</dbReference>
<evidence type="ECO:0000256" key="1">
    <source>
        <dbReference type="ARBA" id="ARBA00022679"/>
    </source>
</evidence>
<evidence type="ECO:0000313" key="5">
    <source>
        <dbReference type="Proteomes" id="UP000515317"/>
    </source>
</evidence>
<dbReference type="AlphaFoldDB" id="A0A6S6QE14"/>
<dbReference type="RefSeq" id="WP_222876081.1">
    <property type="nucleotide sequence ID" value="NZ_AP023361.1"/>
</dbReference>
<gene>
    <name evidence="4" type="primary">glk</name>
    <name evidence="4" type="ORF">IZ6_00980</name>
</gene>
<accession>A0A6S6QE14</accession>
<dbReference type="EMBL" id="AP023361">
    <property type="protein sequence ID" value="BCJ89363.1"/>
    <property type="molecule type" value="Genomic_DNA"/>
</dbReference>
<evidence type="ECO:0000256" key="3">
    <source>
        <dbReference type="RuleBase" id="RU004046"/>
    </source>
</evidence>
<keyword evidence="2 4" id="KW-0418">Kinase</keyword>
<dbReference type="GO" id="GO:0005536">
    <property type="term" value="F:D-glucose binding"/>
    <property type="evidence" value="ECO:0007669"/>
    <property type="project" value="InterPro"/>
</dbReference>
<dbReference type="InterPro" id="IPR043129">
    <property type="entry name" value="ATPase_NBD"/>
</dbReference>
<keyword evidence="1" id="KW-0808">Transferase</keyword>
<organism evidence="4 5">
    <name type="scientific">Terrihabitans soli</name>
    <dbReference type="NCBI Taxonomy" id="708113"/>
    <lineage>
        <taxon>Bacteria</taxon>
        <taxon>Pseudomonadati</taxon>
        <taxon>Pseudomonadota</taxon>
        <taxon>Alphaproteobacteria</taxon>
        <taxon>Hyphomicrobiales</taxon>
        <taxon>Terrihabitans</taxon>
    </lineage>
</organism>
<comment type="similarity">
    <text evidence="3">Belongs to the bacterial glucokinase family.</text>
</comment>
<dbReference type="SUPFAM" id="SSF53067">
    <property type="entry name" value="Actin-like ATPase domain"/>
    <property type="match status" value="1"/>
</dbReference>